<evidence type="ECO:0008006" key="6">
    <source>
        <dbReference type="Google" id="ProtNLM"/>
    </source>
</evidence>
<evidence type="ECO:0000259" key="3">
    <source>
        <dbReference type="PROSITE" id="PS51468"/>
    </source>
</evidence>
<keyword evidence="1" id="KW-0732">Signal</keyword>
<dbReference type="Pfam" id="PF08487">
    <property type="entry name" value="VIT"/>
    <property type="match status" value="1"/>
</dbReference>
<dbReference type="PROSITE" id="PS51468">
    <property type="entry name" value="VIT"/>
    <property type="match status" value="1"/>
</dbReference>
<dbReference type="AlphaFoldDB" id="A0AAW1VBY7"/>
<dbReference type="EMBL" id="JARQZJ010000125">
    <property type="protein sequence ID" value="KAK9890511.1"/>
    <property type="molecule type" value="Genomic_DNA"/>
</dbReference>
<dbReference type="Gene3D" id="3.40.50.410">
    <property type="entry name" value="von Willebrand factor, type A domain"/>
    <property type="match status" value="1"/>
</dbReference>
<feature type="signal peptide" evidence="1">
    <location>
        <begin position="1"/>
        <end position="20"/>
    </location>
</feature>
<gene>
    <name evidence="4" type="ORF">WA026_010588</name>
</gene>
<dbReference type="InterPro" id="IPR002035">
    <property type="entry name" value="VWF_A"/>
</dbReference>
<keyword evidence="5" id="KW-1185">Reference proteome</keyword>
<dbReference type="SUPFAM" id="SSF53300">
    <property type="entry name" value="vWA-like"/>
    <property type="match status" value="1"/>
</dbReference>
<feature type="chain" id="PRO_5043777493" description="Inter-alpha-trypsin inhibitor heavy chain H4-like" evidence="1">
    <location>
        <begin position="21"/>
        <end position="839"/>
    </location>
</feature>
<dbReference type="PROSITE" id="PS50234">
    <property type="entry name" value="VWFA"/>
    <property type="match status" value="1"/>
</dbReference>
<dbReference type="InterPro" id="IPR036465">
    <property type="entry name" value="vWFA_dom_sf"/>
</dbReference>
<feature type="domain" description="VIT" evidence="3">
    <location>
        <begin position="45"/>
        <end position="174"/>
    </location>
</feature>
<accession>A0AAW1VBY7</accession>
<dbReference type="InterPro" id="IPR013694">
    <property type="entry name" value="VIT"/>
</dbReference>
<dbReference type="Pfam" id="PF13519">
    <property type="entry name" value="VWA_2"/>
    <property type="match status" value="1"/>
</dbReference>
<dbReference type="GO" id="GO:0032991">
    <property type="term" value="C:protein-containing complex"/>
    <property type="evidence" value="ECO:0007669"/>
    <property type="project" value="UniProtKB-ARBA"/>
</dbReference>
<evidence type="ECO:0000313" key="5">
    <source>
        <dbReference type="Proteomes" id="UP001431783"/>
    </source>
</evidence>
<dbReference type="SMART" id="SM00327">
    <property type="entry name" value="VWA"/>
    <property type="match status" value="1"/>
</dbReference>
<sequence>MELVLKGFLITLICLVTVLGAPSTITPSSTGSWVTVPNVDNKETDIKKEEKNNDTPKIPKIYSMKVDTNVTNRFATTLVTSKVKNVDEKAQEATFAVVLPETAYISGFVMEIDGKKYEAYVKEKEEAKKTYDNAVSVGTAAGLVEVNARDSNRFTVSVNIEPQSKATFYLTYEELLARQNGQYEIVLNLHPGQPVKDLGVQVNINETRPLKFVKAPSLRSGNEISKNDEKLDPKAVIENIANNRAVVSFKPDVERQKELAKNLGKKESDGLAGQFVVQYDVERDPEGGEILVSDGYFVHFFAPSDLKPLSKHVIFVLDTSGSMGGKRIQQLKQAMTTILDQLQKEDTFNIIDFNSDVNVWDIPGEKIQYQKRGYDVWNEPPKQNETDQTLPGSFELNKENIEKAKGVVQRLRATGGTNIFSALEISLNLLKDNKNNDKRQPIIMFLTDGDPTVGETNTETIVSKITEKNSGKIPIFSLSFGDGADRSFLEKLSLRNQAFARHIYEGADAALQLESFYKYISSPLLNKVAFKYVAEKVSQVTKTNFPIFFDGSELVVAGRYPTHESAAVPSVIDNRPIDPGFAPVVNCYAGPGPKELKPKFENPIGSLEKHWAYLTLKQILEDRDAADNKTELTKKALDIALKYSFVTPVSSLVVVKPNDTKTESNPEDASKSSNFGAPLQLSAFHTKLSSASAFGGPLSLPVPFNHQIPLIVGGNRLAADDFPLWGSPPPFFSTSSPRKSVLEKLKSDLPWLVNIFNATSETVTLPQGQFKLDSSTPLTNAPECPRTPLNQTGTCVLLKDCPQVYNLLTDLPTYSQFFCPLQEFAGVCCPASETKIEKH</sequence>
<dbReference type="Pfam" id="PF00092">
    <property type="entry name" value="VWA"/>
    <property type="match status" value="1"/>
</dbReference>
<organism evidence="4 5">
    <name type="scientific">Henosepilachna vigintioctopunctata</name>
    <dbReference type="NCBI Taxonomy" id="420089"/>
    <lineage>
        <taxon>Eukaryota</taxon>
        <taxon>Metazoa</taxon>
        <taxon>Ecdysozoa</taxon>
        <taxon>Arthropoda</taxon>
        <taxon>Hexapoda</taxon>
        <taxon>Insecta</taxon>
        <taxon>Pterygota</taxon>
        <taxon>Neoptera</taxon>
        <taxon>Endopterygota</taxon>
        <taxon>Coleoptera</taxon>
        <taxon>Polyphaga</taxon>
        <taxon>Cucujiformia</taxon>
        <taxon>Coccinelloidea</taxon>
        <taxon>Coccinellidae</taxon>
        <taxon>Epilachninae</taxon>
        <taxon>Epilachnini</taxon>
        <taxon>Henosepilachna</taxon>
    </lineage>
</organism>
<protein>
    <recommendedName>
        <fullName evidence="6">Inter-alpha-trypsin inhibitor heavy chain H4-like</fullName>
    </recommendedName>
</protein>
<name>A0AAW1VBY7_9CUCU</name>
<dbReference type="InterPro" id="IPR050934">
    <property type="entry name" value="ITIH"/>
</dbReference>
<comment type="caution">
    <text evidence="4">The sequence shown here is derived from an EMBL/GenBank/DDBJ whole genome shotgun (WGS) entry which is preliminary data.</text>
</comment>
<proteinExistence type="predicted"/>
<evidence type="ECO:0000256" key="1">
    <source>
        <dbReference type="SAM" id="SignalP"/>
    </source>
</evidence>
<dbReference type="Proteomes" id="UP001431783">
    <property type="component" value="Unassembled WGS sequence"/>
</dbReference>
<evidence type="ECO:0000259" key="2">
    <source>
        <dbReference type="PROSITE" id="PS50234"/>
    </source>
</evidence>
<feature type="domain" description="VWFA" evidence="2">
    <location>
        <begin position="312"/>
        <end position="520"/>
    </location>
</feature>
<dbReference type="PANTHER" id="PTHR10338:SF108">
    <property type="entry name" value="INTER-ALPHA-TRYPSIN INHIBITOR HEAVY CHAIN H4-LIKE PROTEIN"/>
    <property type="match status" value="1"/>
</dbReference>
<dbReference type="PANTHER" id="PTHR10338">
    <property type="entry name" value="INTER-ALPHA-TRYPSIN INHIBITOR HEAVY CHAIN FAMILY MEMBER"/>
    <property type="match status" value="1"/>
</dbReference>
<reference evidence="4 5" key="1">
    <citation type="submission" date="2023-03" db="EMBL/GenBank/DDBJ databases">
        <title>Genome insight into feeding habits of ladybird beetles.</title>
        <authorList>
            <person name="Li H.-S."/>
            <person name="Huang Y.-H."/>
            <person name="Pang H."/>
        </authorList>
    </citation>
    <scope>NUCLEOTIDE SEQUENCE [LARGE SCALE GENOMIC DNA]</scope>
    <source>
        <strain evidence="4">SYSU_2023b</strain>
        <tissue evidence="4">Whole body</tissue>
    </source>
</reference>
<dbReference type="SMART" id="SM00609">
    <property type="entry name" value="VIT"/>
    <property type="match status" value="1"/>
</dbReference>
<evidence type="ECO:0000313" key="4">
    <source>
        <dbReference type="EMBL" id="KAK9890511.1"/>
    </source>
</evidence>